<dbReference type="InterPro" id="IPR013341">
    <property type="entry name" value="Mandelate_racemase_N_dom"/>
</dbReference>
<evidence type="ECO:0000256" key="1">
    <source>
        <dbReference type="ARBA" id="ARBA00001968"/>
    </source>
</evidence>
<dbReference type="GO" id="GO:0009234">
    <property type="term" value="P:menaquinone biosynthetic process"/>
    <property type="evidence" value="ECO:0007669"/>
    <property type="project" value="UniProtKB-UniRule"/>
</dbReference>
<dbReference type="SUPFAM" id="SSF51604">
    <property type="entry name" value="Enolase C-terminal domain-like"/>
    <property type="match status" value="1"/>
</dbReference>
<keyword evidence="3" id="KW-0460">Magnesium</keyword>
<dbReference type="InterPro" id="IPR013342">
    <property type="entry name" value="Mandelate_racemase_C"/>
</dbReference>
<dbReference type="SFLD" id="SFLDS00001">
    <property type="entry name" value="Enolase"/>
    <property type="match status" value="1"/>
</dbReference>
<dbReference type="AlphaFoldDB" id="A0A0K2SIG9"/>
<reference evidence="9" key="1">
    <citation type="submission" date="2015-07" db="EMBL/GenBank/DDBJ databases">
        <title>Complete genome sequence and phylogenetic analysis of Limnochorda pilosa.</title>
        <authorList>
            <person name="Watanabe M."/>
            <person name="Kojima H."/>
            <person name="Fukui M."/>
        </authorList>
    </citation>
    <scope>NUCLEOTIDE SEQUENCE [LARGE SCALE GENOMIC DNA]</scope>
    <source>
        <strain evidence="9">HC45</strain>
    </source>
</reference>
<organism evidence="8 9">
    <name type="scientific">Limnochorda pilosa</name>
    <dbReference type="NCBI Taxonomy" id="1555112"/>
    <lineage>
        <taxon>Bacteria</taxon>
        <taxon>Bacillati</taxon>
        <taxon>Bacillota</taxon>
        <taxon>Limnochordia</taxon>
        <taxon>Limnochordales</taxon>
        <taxon>Limnochordaceae</taxon>
        <taxon>Limnochorda</taxon>
    </lineage>
</organism>
<keyword evidence="2" id="KW-0479">Metal-binding</keyword>
<evidence type="ECO:0000259" key="7">
    <source>
        <dbReference type="SMART" id="SM00922"/>
    </source>
</evidence>
<dbReference type="GO" id="GO:0043748">
    <property type="term" value="F:O-succinylbenzoate synthase activity"/>
    <property type="evidence" value="ECO:0007669"/>
    <property type="project" value="UniProtKB-EC"/>
</dbReference>
<dbReference type="InterPro" id="IPR029017">
    <property type="entry name" value="Enolase-like_N"/>
</dbReference>
<evidence type="ECO:0000256" key="2">
    <source>
        <dbReference type="ARBA" id="ARBA00022723"/>
    </source>
</evidence>
<dbReference type="Gene3D" id="3.20.20.120">
    <property type="entry name" value="Enolase-like C-terminal domain"/>
    <property type="match status" value="1"/>
</dbReference>
<protein>
    <recommendedName>
        <fullName evidence="5 6">o-succinylbenzoate synthase</fullName>
        <ecNumber evidence="5 6">4.2.1.113</ecNumber>
    </recommendedName>
</protein>
<dbReference type="InterPro" id="IPR010197">
    <property type="entry name" value="OSBS/NAAAR"/>
</dbReference>
<dbReference type="OrthoDB" id="9774531at2"/>
<dbReference type="GO" id="GO:0046872">
    <property type="term" value="F:metal ion binding"/>
    <property type="evidence" value="ECO:0007669"/>
    <property type="project" value="UniProtKB-KW"/>
</dbReference>
<dbReference type="EC" id="4.2.1.113" evidence="5 6"/>
<dbReference type="Gene3D" id="3.30.390.10">
    <property type="entry name" value="Enolase-like, N-terminal domain"/>
    <property type="match status" value="1"/>
</dbReference>
<dbReference type="Pfam" id="PF02746">
    <property type="entry name" value="MR_MLE_N"/>
    <property type="match status" value="1"/>
</dbReference>
<keyword evidence="9" id="KW-1185">Reference proteome</keyword>
<evidence type="ECO:0000313" key="8">
    <source>
        <dbReference type="EMBL" id="BAS26903.1"/>
    </source>
</evidence>
<dbReference type="InterPro" id="IPR029065">
    <property type="entry name" value="Enolase_C-like"/>
</dbReference>
<dbReference type="SMART" id="SM00922">
    <property type="entry name" value="MR_MLE"/>
    <property type="match status" value="1"/>
</dbReference>
<dbReference type="RefSeq" id="WP_144440336.1">
    <property type="nucleotide sequence ID" value="NZ_AP014924.1"/>
</dbReference>
<dbReference type="SFLD" id="SFLDF00009">
    <property type="entry name" value="o-succinylbenzoate_synthase"/>
    <property type="match status" value="1"/>
</dbReference>
<evidence type="ECO:0000256" key="5">
    <source>
        <dbReference type="ARBA" id="ARBA00029491"/>
    </source>
</evidence>
<reference evidence="9" key="2">
    <citation type="journal article" date="2016" name="Int. J. Syst. Evol. Microbiol.">
        <title>Complete genome sequence and cell structure of Limnochorda pilosa, a Gram-negative spore-former within the phylum Firmicutes.</title>
        <authorList>
            <person name="Watanabe M."/>
            <person name="Kojima H."/>
            <person name="Fukui M."/>
        </authorList>
    </citation>
    <scope>NUCLEOTIDE SEQUENCE [LARGE SCALE GENOMIC DNA]</scope>
    <source>
        <strain evidence="9">HC45</strain>
    </source>
</reference>
<evidence type="ECO:0000256" key="4">
    <source>
        <dbReference type="ARBA" id="ARBA00023239"/>
    </source>
</evidence>
<proteinExistence type="predicted"/>
<feature type="domain" description="Mandelate racemase/muconate lactonizing enzyme C-terminal" evidence="7">
    <location>
        <begin position="142"/>
        <end position="234"/>
    </location>
</feature>
<sequence length="375" mass="40746">MYCDAICLREVTLPLLRPFESSASRTVRRRFVLVEAMAGGLSGWGECVAQEAPYYTEETVETAWHILRDFLAPAVLNAAEVDPRSLPARFRLVKGHPMAKTALETALWDLTARAEGESLAGRWGAGRPTVPSGVSVGMAPGLDALFREIDGYLEQGYRRVKVKVGPGRDVAVVRALRERYGAIPLMVDANGAYGSEDLPVLLEMDGYDLMMIEEPLRGGDLLAYPSLQERLKTPICLDESLRGAADVRRAAELGACRVVNLKPGRVGGPSEALEVEGVCRERGLDLWVGGMLESGVGRALNLILAALPGVTLPGDTSASDRYYARDLVTEPARLQPDGTVPVPQGPGLGIEVDREYLDRVSGRVEWIRPTGRREP</sequence>
<evidence type="ECO:0000256" key="6">
    <source>
        <dbReference type="NCBIfam" id="TIGR01928"/>
    </source>
</evidence>
<dbReference type="STRING" id="1555112.LIP_1046"/>
<evidence type="ECO:0000256" key="3">
    <source>
        <dbReference type="ARBA" id="ARBA00022842"/>
    </source>
</evidence>
<dbReference type="SFLD" id="SFLDG00180">
    <property type="entry name" value="muconate_cycloisomerase"/>
    <property type="match status" value="1"/>
</dbReference>
<dbReference type="NCBIfam" id="TIGR01928">
    <property type="entry name" value="menC_lowGC_arch"/>
    <property type="match status" value="1"/>
</dbReference>
<dbReference type="PANTHER" id="PTHR48073:SF5">
    <property type="entry name" value="O-SUCCINYLBENZOATE SYNTHASE"/>
    <property type="match status" value="1"/>
</dbReference>
<name>A0A0K2SIG9_LIMPI</name>
<evidence type="ECO:0000313" key="9">
    <source>
        <dbReference type="Proteomes" id="UP000065807"/>
    </source>
</evidence>
<dbReference type="InterPro" id="IPR036849">
    <property type="entry name" value="Enolase-like_C_sf"/>
</dbReference>
<keyword evidence="4" id="KW-0456">Lyase</keyword>
<dbReference type="Pfam" id="PF13378">
    <property type="entry name" value="MR_MLE_C"/>
    <property type="match status" value="1"/>
</dbReference>
<dbReference type="UniPathway" id="UPA01057">
    <property type="reaction ID" value="UER00165"/>
</dbReference>
<dbReference type="UniPathway" id="UPA00079"/>
<gene>
    <name evidence="8" type="ORF">LIP_1046</name>
</gene>
<dbReference type="PANTHER" id="PTHR48073">
    <property type="entry name" value="O-SUCCINYLBENZOATE SYNTHASE-RELATED"/>
    <property type="match status" value="1"/>
</dbReference>
<dbReference type="GO" id="GO:0016854">
    <property type="term" value="F:racemase and epimerase activity"/>
    <property type="evidence" value="ECO:0007669"/>
    <property type="project" value="UniProtKB-ARBA"/>
</dbReference>
<dbReference type="Proteomes" id="UP000065807">
    <property type="component" value="Chromosome"/>
</dbReference>
<dbReference type="KEGG" id="lpil:LIP_1046"/>
<dbReference type="SUPFAM" id="SSF54826">
    <property type="entry name" value="Enolase N-terminal domain-like"/>
    <property type="match status" value="1"/>
</dbReference>
<accession>A0A0K2SIG9</accession>
<comment type="cofactor">
    <cofactor evidence="1">
        <name>a divalent metal cation</name>
        <dbReference type="ChEBI" id="CHEBI:60240"/>
    </cofactor>
</comment>
<dbReference type="EMBL" id="AP014924">
    <property type="protein sequence ID" value="BAS26903.1"/>
    <property type="molecule type" value="Genomic_DNA"/>
</dbReference>
<dbReference type="CDD" id="cd03317">
    <property type="entry name" value="NAAAR"/>
    <property type="match status" value="1"/>
</dbReference>